<evidence type="ECO:0000313" key="4">
    <source>
        <dbReference type="EMBL" id="KAL3426456.1"/>
    </source>
</evidence>
<feature type="active site" description="Proton donor; for dehydratase activity" evidence="2">
    <location>
        <position position="1081"/>
    </location>
</feature>
<comment type="similarity">
    <text evidence="1">Belongs to the glycosyl hydrolase 65 family.</text>
</comment>
<dbReference type="InterPro" id="IPR020807">
    <property type="entry name" value="PKS_DH"/>
</dbReference>
<dbReference type="Proteomes" id="UP001629113">
    <property type="component" value="Unassembled WGS sequence"/>
</dbReference>
<dbReference type="InterPro" id="IPR016035">
    <property type="entry name" value="Acyl_Trfase/lysoPLipase"/>
</dbReference>
<dbReference type="InterPro" id="IPR049900">
    <property type="entry name" value="PKS_mFAS_DH"/>
</dbReference>
<dbReference type="EMBL" id="JBFCZG010000002">
    <property type="protein sequence ID" value="KAL3426456.1"/>
    <property type="molecule type" value="Genomic_DNA"/>
</dbReference>
<feature type="region of interest" description="C-terminal hotdog fold" evidence="2">
    <location>
        <begin position="1013"/>
        <end position="1114"/>
    </location>
</feature>
<dbReference type="Pfam" id="PF22633">
    <property type="entry name" value="F5_F8_type_C_2"/>
    <property type="match status" value="1"/>
</dbReference>
<dbReference type="InterPro" id="IPR008979">
    <property type="entry name" value="Galactose-bd-like_sf"/>
</dbReference>
<dbReference type="InterPro" id="IPR014043">
    <property type="entry name" value="Acyl_transferase_dom"/>
</dbReference>
<dbReference type="InterPro" id="IPR012341">
    <property type="entry name" value="6hp_glycosidase-like_sf"/>
</dbReference>
<dbReference type="Pfam" id="PF00698">
    <property type="entry name" value="Acyl_transf_1"/>
    <property type="match status" value="1"/>
</dbReference>
<accession>A0ABR4PUA2</accession>
<evidence type="ECO:0000313" key="5">
    <source>
        <dbReference type="Proteomes" id="UP001629113"/>
    </source>
</evidence>
<evidence type="ECO:0000256" key="2">
    <source>
        <dbReference type="PROSITE-ProRule" id="PRU01363"/>
    </source>
</evidence>
<dbReference type="Pfam" id="PF14765">
    <property type="entry name" value="PS-DH"/>
    <property type="match status" value="1"/>
</dbReference>
<feature type="domain" description="PKS/mFAS DH" evidence="3">
    <location>
        <begin position="848"/>
        <end position="1114"/>
    </location>
</feature>
<comment type="caution">
    <text evidence="4">The sequence shown here is derived from an EMBL/GenBank/DDBJ whole genome shotgun (WGS) entry which is preliminary data.</text>
</comment>
<evidence type="ECO:0000256" key="1">
    <source>
        <dbReference type="ARBA" id="ARBA00006768"/>
    </source>
</evidence>
<dbReference type="Pfam" id="PF03632">
    <property type="entry name" value="Glyco_hydro_65m"/>
    <property type="match status" value="1"/>
</dbReference>
<dbReference type="SUPFAM" id="SSF52151">
    <property type="entry name" value="FabD/lysophospholipase-like"/>
    <property type="match status" value="1"/>
</dbReference>
<protein>
    <submittedName>
        <fullName evidence="4">Beta-ketoacyl synthase domain-containing protein</fullName>
    </submittedName>
</protein>
<dbReference type="Gene3D" id="3.40.366.10">
    <property type="entry name" value="Malonyl-Coenzyme A Acyl Carrier Protein, domain 2"/>
    <property type="match status" value="1"/>
</dbReference>
<feature type="active site" description="Proton acceptor; for dehydratase activity" evidence="2">
    <location>
        <position position="880"/>
    </location>
</feature>
<dbReference type="InterPro" id="IPR005195">
    <property type="entry name" value="Glyco_hydro_65_M"/>
</dbReference>
<dbReference type="InterPro" id="IPR049552">
    <property type="entry name" value="PKS_DH_N"/>
</dbReference>
<dbReference type="InterPro" id="IPR008928">
    <property type="entry name" value="6-hairpin_glycosidase_sf"/>
</dbReference>
<dbReference type="InterPro" id="IPR001227">
    <property type="entry name" value="Ac_transferase_dom_sf"/>
</dbReference>
<dbReference type="PANTHER" id="PTHR11051:SF8">
    <property type="entry name" value="PROTEIN-GLUCOSYLGALACTOSYLHYDROXYLYSINE GLUCOSIDASE"/>
    <property type="match status" value="1"/>
</dbReference>
<organism evidence="4 5">
    <name type="scientific">Phlyctema vagabunda</name>
    <dbReference type="NCBI Taxonomy" id="108571"/>
    <lineage>
        <taxon>Eukaryota</taxon>
        <taxon>Fungi</taxon>
        <taxon>Dikarya</taxon>
        <taxon>Ascomycota</taxon>
        <taxon>Pezizomycotina</taxon>
        <taxon>Leotiomycetes</taxon>
        <taxon>Helotiales</taxon>
        <taxon>Dermateaceae</taxon>
        <taxon>Phlyctema</taxon>
    </lineage>
</organism>
<dbReference type="SUPFAM" id="SSF55048">
    <property type="entry name" value="Probable ACP-binding domain of malonyl-CoA ACP transacylase"/>
    <property type="match status" value="1"/>
</dbReference>
<dbReference type="InterPro" id="IPR042104">
    <property type="entry name" value="PKS_dehydratase_sf"/>
</dbReference>
<dbReference type="Gene3D" id="1.50.10.10">
    <property type="match status" value="1"/>
</dbReference>
<dbReference type="SUPFAM" id="SSF49785">
    <property type="entry name" value="Galactose-binding domain-like"/>
    <property type="match status" value="1"/>
</dbReference>
<dbReference type="SUPFAM" id="SSF48208">
    <property type="entry name" value="Six-hairpin glycosidases"/>
    <property type="match status" value="1"/>
</dbReference>
<gene>
    <name evidence="4" type="ORF">PVAG01_03247</name>
</gene>
<proteinExistence type="inferred from homology"/>
<dbReference type="SMART" id="SM00827">
    <property type="entry name" value="PKS_AT"/>
    <property type="match status" value="1"/>
</dbReference>
<feature type="region of interest" description="N-terminal hotdog fold" evidence="2">
    <location>
        <begin position="848"/>
        <end position="984"/>
    </location>
</feature>
<dbReference type="SMART" id="SM00826">
    <property type="entry name" value="PKS_DH"/>
    <property type="match status" value="1"/>
</dbReference>
<dbReference type="Gene3D" id="3.10.129.110">
    <property type="entry name" value="Polyketide synthase dehydratase"/>
    <property type="match status" value="1"/>
</dbReference>
<sequence>MVSGLSSDSYAGLVFWDSDAWMYPTLLCLFPEYAMSINNYRTRLLPQAIENAQSYNYSGSLFPWTSARYGNCTATGLCKDYQYHLDHEIAQAHWNYFLHTKDRSWLEKKGWPLIKSVADMFANYVMKNDTTGKFETKLLGEPDEFAYNINNGAYTNAGIKRLLGEWAPGAAKELGLSTPRNWSLISDNMKIPYETKENIIIEFDGMDGNVHIKQASVTLINYPLGWNFNERQAQNDMAFYSAANSPDGPAMTWSMFAISEAQLQEQGCAAYTYLLRGSQPYTRGPYYQFSEQISDNWYENGGTHSAFPFLTGYGGYLQVYIYGFGGFRPKIDALFLDPVMVPQLPEGIHIEGLKYQGGVFDIDIGLEITKIERPASKNENKAPITVRIGGKSSEPGDHPLMVGSSLVVPTRRPDLNGTVILGNLAQCQHVKSNDPVVSGNLPLAAVDGSISTFWQPLTPSPASIIIDLGQVKTINGISINWGMAPARSLHVFLEYEDPNKSSLEVFRTHQIDISQQYIPEDASLIKIRAGNETSISFSRNYDTRFVRVVVEGTQGRQAAWKVAYFRGIVSAKSTAVKGAMMAVALSVKDLETYMERVNNDIPGEMIIACYNSPKNNTISGDDVKIDALKSTLDNDGIFAKKLNVSNAYHSSHMKAVAIEYLELMGDLSMEVKASETKVHMFSSVSGVCTEECLLKAQYWVDNMTSPVKFTEALTSMCFSRVSKGQASLRMNASAGNVFSDYIMEIGPHTTLQGAIKETVANNPGGSSISYLGVLKRNNPGLDTLLDSVASLYSRGSPIDILAVNLSPRVKLIPKMIASLPPYSFNHSEKFMYESRLSRNYRLREFPRHDLFGAPVADWNPATPKWRHILRISEQPWLRDHIVTDSFVFPGVGYIISVVEASRQIADSTRKMNGFRLRDISLKRALLVPDNKEGVEISLSLTRMDESSLWGSAVWKRFQISSYNPIGDDWLEHCTGYIATDYEVVSGPIDNDREARAEVLRWEEQWKAANERCVVPVDIDGTYDNLVTAGLMFGPLFKNLSNVKGTTDRIGEVIGTITTPDIVSVMPKKFAHPHLIHPATMDSMMHFFIASVIDQTGKNTLERAMVCQNFCSKLL</sequence>
<dbReference type="Pfam" id="PF21089">
    <property type="entry name" value="PKS_DH_N"/>
    <property type="match status" value="1"/>
</dbReference>
<dbReference type="InterPro" id="IPR049551">
    <property type="entry name" value="PKS_DH_C"/>
</dbReference>
<evidence type="ECO:0000259" key="3">
    <source>
        <dbReference type="PROSITE" id="PS52019"/>
    </source>
</evidence>
<keyword evidence="5" id="KW-1185">Reference proteome</keyword>
<reference evidence="4 5" key="1">
    <citation type="submission" date="2024-06" db="EMBL/GenBank/DDBJ databases">
        <title>Complete genome of Phlyctema vagabunda strain 19-DSS-EL-015.</title>
        <authorList>
            <person name="Fiorenzani C."/>
        </authorList>
    </citation>
    <scope>NUCLEOTIDE SEQUENCE [LARGE SCALE GENOMIC DNA]</scope>
    <source>
        <strain evidence="4 5">19-DSS-EL-015</strain>
    </source>
</reference>
<dbReference type="PANTHER" id="PTHR11051">
    <property type="entry name" value="GLYCOSYL HYDROLASE-RELATED"/>
    <property type="match status" value="1"/>
</dbReference>
<dbReference type="PROSITE" id="PS52019">
    <property type="entry name" value="PKS_MFAS_DH"/>
    <property type="match status" value="1"/>
</dbReference>
<dbReference type="InterPro" id="IPR016036">
    <property type="entry name" value="Malonyl_transacylase_ACP-bd"/>
</dbReference>
<name>A0ABR4PUA2_9HELO</name>